<name>A0A067NYU4_PLEO1</name>
<dbReference type="HOGENOM" id="CLU_107705_2_1_1"/>
<evidence type="ECO:0000313" key="3">
    <source>
        <dbReference type="Proteomes" id="UP000027073"/>
    </source>
</evidence>
<feature type="compositionally biased region" description="Basic and acidic residues" evidence="1">
    <location>
        <begin position="28"/>
        <end position="39"/>
    </location>
</feature>
<dbReference type="PANTHER" id="PTHR36576:SF1">
    <property type="entry name" value="UPF0654 PROTEIN C11D3.01C-RELATED"/>
    <property type="match status" value="1"/>
</dbReference>
<feature type="compositionally biased region" description="Basic and acidic residues" evidence="1">
    <location>
        <begin position="85"/>
        <end position="101"/>
    </location>
</feature>
<dbReference type="AlphaFoldDB" id="A0A067NYU4"/>
<dbReference type="Pfam" id="PF10346">
    <property type="entry name" value="Con-6"/>
    <property type="match status" value="2"/>
</dbReference>
<dbReference type="InterPro" id="IPR052670">
    <property type="entry name" value="UPF0654_domain"/>
</dbReference>
<dbReference type="VEuPathDB" id="FungiDB:PLEOSDRAFT_1092681"/>
<dbReference type="InParanoid" id="A0A067NYU4"/>
<dbReference type="OrthoDB" id="5419162at2759"/>
<reference evidence="3" key="1">
    <citation type="journal article" date="2014" name="Proc. Natl. Acad. Sci. U.S.A.">
        <title>Extensive sampling of basidiomycete genomes demonstrates inadequacy of the white-rot/brown-rot paradigm for wood decay fungi.</title>
        <authorList>
            <person name="Riley R."/>
            <person name="Salamov A.A."/>
            <person name="Brown D.W."/>
            <person name="Nagy L.G."/>
            <person name="Floudas D."/>
            <person name="Held B.W."/>
            <person name="Levasseur A."/>
            <person name="Lombard V."/>
            <person name="Morin E."/>
            <person name="Otillar R."/>
            <person name="Lindquist E.A."/>
            <person name="Sun H."/>
            <person name="LaButti K.M."/>
            <person name="Schmutz J."/>
            <person name="Jabbour D."/>
            <person name="Luo H."/>
            <person name="Baker S.E."/>
            <person name="Pisabarro A.G."/>
            <person name="Walton J.D."/>
            <person name="Blanchette R.A."/>
            <person name="Henrissat B."/>
            <person name="Martin F."/>
            <person name="Cullen D."/>
            <person name="Hibbett D.S."/>
            <person name="Grigoriev I.V."/>
        </authorList>
    </citation>
    <scope>NUCLEOTIDE SEQUENCE [LARGE SCALE GENOMIC DNA]</scope>
    <source>
        <strain evidence="3">PC15</strain>
    </source>
</reference>
<organism evidence="2 3">
    <name type="scientific">Pleurotus ostreatus (strain PC15)</name>
    <name type="common">Oyster mushroom</name>
    <dbReference type="NCBI Taxonomy" id="1137138"/>
    <lineage>
        <taxon>Eukaryota</taxon>
        <taxon>Fungi</taxon>
        <taxon>Dikarya</taxon>
        <taxon>Basidiomycota</taxon>
        <taxon>Agaricomycotina</taxon>
        <taxon>Agaricomycetes</taxon>
        <taxon>Agaricomycetidae</taxon>
        <taxon>Agaricales</taxon>
        <taxon>Pleurotineae</taxon>
        <taxon>Pleurotaceae</taxon>
        <taxon>Pleurotus</taxon>
    </lineage>
</organism>
<sequence length="101" mass="10888">MSDVTNGKNPNNVRGGYKAAMNNPNNSEDIKDQARKDLESLDNDLEEAGIDTSGTKGSSENADGKNMGNFLGGHKANLKNPNTSDEAKEHSEQILKEHDAM</sequence>
<evidence type="ECO:0000313" key="2">
    <source>
        <dbReference type="EMBL" id="KDQ28776.1"/>
    </source>
</evidence>
<gene>
    <name evidence="2" type="ORF">PLEOSDRAFT_1092681</name>
</gene>
<evidence type="ECO:0000256" key="1">
    <source>
        <dbReference type="SAM" id="MobiDB-lite"/>
    </source>
</evidence>
<feature type="compositionally biased region" description="Polar residues" evidence="1">
    <location>
        <begin position="52"/>
        <end position="61"/>
    </location>
</feature>
<accession>A0A067NYU4</accession>
<dbReference type="PANTHER" id="PTHR36576">
    <property type="entry name" value="UPF0654 PROTEIN C11D3.01C-RELATED"/>
    <property type="match status" value="1"/>
</dbReference>
<feature type="compositionally biased region" description="Polar residues" evidence="1">
    <location>
        <begin position="1"/>
        <end position="12"/>
    </location>
</feature>
<proteinExistence type="predicted"/>
<dbReference type="Proteomes" id="UP000027073">
    <property type="component" value="Unassembled WGS sequence"/>
</dbReference>
<feature type="compositionally biased region" description="Acidic residues" evidence="1">
    <location>
        <begin position="40"/>
        <end position="49"/>
    </location>
</feature>
<protein>
    <recommendedName>
        <fullName evidence="4">Conidiation-specific protein 6</fullName>
    </recommendedName>
</protein>
<dbReference type="InterPro" id="IPR018824">
    <property type="entry name" value="Conidiation-specific_6"/>
</dbReference>
<evidence type="ECO:0008006" key="4">
    <source>
        <dbReference type="Google" id="ProtNLM"/>
    </source>
</evidence>
<dbReference type="GO" id="GO:0005737">
    <property type="term" value="C:cytoplasm"/>
    <property type="evidence" value="ECO:0007669"/>
    <property type="project" value="TreeGrafter"/>
</dbReference>
<feature type="region of interest" description="Disordered" evidence="1">
    <location>
        <begin position="1"/>
        <end position="101"/>
    </location>
</feature>
<dbReference type="EMBL" id="KL198007">
    <property type="protein sequence ID" value="KDQ28776.1"/>
    <property type="molecule type" value="Genomic_DNA"/>
</dbReference>